<comment type="similarity">
    <text evidence="2 6">Belongs to the RRP36 family.</text>
</comment>
<evidence type="ECO:0000256" key="3">
    <source>
        <dbReference type="ARBA" id="ARBA00022517"/>
    </source>
</evidence>
<evidence type="ECO:0000256" key="1">
    <source>
        <dbReference type="ARBA" id="ARBA00004604"/>
    </source>
</evidence>
<dbReference type="Pfam" id="PF06102">
    <property type="entry name" value="RRP36"/>
    <property type="match status" value="1"/>
</dbReference>
<evidence type="ECO:0000256" key="6">
    <source>
        <dbReference type="RuleBase" id="RU368027"/>
    </source>
</evidence>
<keyword evidence="6" id="KW-0687">Ribonucleoprotein</keyword>
<dbReference type="PANTHER" id="PTHR21738">
    <property type="entry name" value="RIBOSOMAL RNA PROCESSING PROTEIN 36 HOMOLOG"/>
    <property type="match status" value="1"/>
</dbReference>
<keyword evidence="4 6" id="KW-0698">rRNA processing</keyword>
<comment type="subcellular location">
    <subcellularLocation>
        <location evidence="1 6">Nucleus</location>
        <location evidence="1 6">Nucleolus</location>
    </subcellularLocation>
</comment>
<feature type="compositionally biased region" description="Low complexity" evidence="7">
    <location>
        <begin position="80"/>
        <end position="97"/>
    </location>
</feature>
<evidence type="ECO:0000256" key="7">
    <source>
        <dbReference type="SAM" id="MobiDB-lite"/>
    </source>
</evidence>
<evidence type="ECO:0000313" key="8">
    <source>
        <dbReference type="EMBL" id="WVZ65618.1"/>
    </source>
</evidence>
<comment type="subunit">
    <text evidence="6">Associates with 90S and pre-40S pre-ribosomal particles.</text>
</comment>
<evidence type="ECO:0000313" key="9">
    <source>
        <dbReference type="Proteomes" id="UP001341281"/>
    </source>
</evidence>
<dbReference type="GO" id="GO:0005730">
    <property type="term" value="C:nucleolus"/>
    <property type="evidence" value="ECO:0007669"/>
    <property type="project" value="UniProtKB-SubCell"/>
</dbReference>
<protein>
    <recommendedName>
        <fullName evidence="6">rRNA biogenesis protein RRP36</fullName>
    </recommendedName>
</protein>
<dbReference type="InterPro" id="IPR009292">
    <property type="entry name" value="RRP36"/>
</dbReference>
<dbReference type="EMBL" id="CP144747">
    <property type="protein sequence ID" value="WVZ65618.1"/>
    <property type="molecule type" value="Genomic_DNA"/>
</dbReference>
<sequence>MRGSNRCSTGASGSAAIASTSSKRDPEEDSASASAESGDDDEVPSSSASESESESDGEDAERERELERALADVPFGELQRAMADGSLAARAASAAKAAAEKKARRASKKRPMEISTKVRPPKFKEVIQVPKKVIRDPRFEPIYGSVDKEGFRKRYNFLFEEDFPAEKERLQKMIKKSKDPNAIEEMKGRVTWIDKQLKSHPQKNVESEILREHIKKEREAAKAGKRPYYLKKSELRERKLMNKYNELKEAGKLDAFMERRRRKNASKDHRYMPYRRNGGGA</sequence>
<feature type="compositionally biased region" description="Basic and acidic residues" evidence="7">
    <location>
        <begin position="61"/>
        <end position="70"/>
    </location>
</feature>
<dbReference type="AlphaFoldDB" id="A0AAQ3T272"/>
<feature type="region of interest" description="Disordered" evidence="7">
    <location>
        <begin position="258"/>
        <end position="281"/>
    </location>
</feature>
<reference evidence="8 9" key="1">
    <citation type="submission" date="2024-02" db="EMBL/GenBank/DDBJ databases">
        <title>High-quality chromosome-scale genome assembly of Pensacola bahiagrass (Paspalum notatum Flugge var. saurae).</title>
        <authorList>
            <person name="Vega J.M."/>
            <person name="Podio M."/>
            <person name="Orjuela J."/>
            <person name="Siena L.A."/>
            <person name="Pessino S.C."/>
            <person name="Combes M.C."/>
            <person name="Mariac C."/>
            <person name="Albertini E."/>
            <person name="Pupilli F."/>
            <person name="Ortiz J.P.A."/>
            <person name="Leblanc O."/>
        </authorList>
    </citation>
    <scope>NUCLEOTIDE SEQUENCE [LARGE SCALE GENOMIC DNA]</scope>
    <source>
        <strain evidence="8">R1</strain>
        <tissue evidence="8">Leaf</tissue>
    </source>
</reference>
<organism evidence="8 9">
    <name type="scientific">Paspalum notatum var. saurae</name>
    <dbReference type="NCBI Taxonomy" id="547442"/>
    <lineage>
        <taxon>Eukaryota</taxon>
        <taxon>Viridiplantae</taxon>
        <taxon>Streptophyta</taxon>
        <taxon>Embryophyta</taxon>
        <taxon>Tracheophyta</taxon>
        <taxon>Spermatophyta</taxon>
        <taxon>Magnoliopsida</taxon>
        <taxon>Liliopsida</taxon>
        <taxon>Poales</taxon>
        <taxon>Poaceae</taxon>
        <taxon>PACMAD clade</taxon>
        <taxon>Panicoideae</taxon>
        <taxon>Andropogonodae</taxon>
        <taxon>Paspaleae</taxon>
        <taxon>Paspalinae</taxon>
        <taxon>Paspalum</taxon>
    </lineage>
</organism>
<accession>A0AAQ3T272</accession>
<proteinExistence type="inferred from homology"/>
<evidence type="ECO:0000256" key="2">
    <source>
        <dbReference type="ARBA" id="ARBA00009418"/>
    </source>
</evidence>
<dbReference type="Proteomes" id="UP001341281">
    <property type="component" value="Chromosome 03"/>
</dbReference>
<evidence type="ECO:0000256" key="5">
    <source>
        <dbReference type="ARBA" id="ARBA00023242"/>
    </source>
</evidence>
<feature type="compositionally biased region" description="Acidic residues" evidence="7">
    <location>
        <begin position="51"/>
        <end position="60"/>
    </location>
</feature>
<keyword evidence="3 6" id="KW-0690">Ribosome biogenesis</keyword>
<evidence type="ECO:0000256" key="4">
    <source>
        <dbReference type="ARBA" id="ARBA00022552"/>
    </source>
</evidence>
<gene>
    <name evidence="8" type="ORF">U9M48_014950</name>
</gene>
<feature type="region of interest" description="Disordered" evidence="7">
    <location>
        <begin position="1"/>
        <end position="119"/>
    </location>
</feature>
<dbReference type="PANTHER" id="PTHR21738:SF0">
    <property type="entry name" value="RIBOSOMAL RNA PROCESSING PROTEIN 36 HOMOLOG"/>
    <property type="match status" value="1"/>
</dbReference>
<dbReference type="GO" id="GO:0000462">
    <property type="term" value="P:maturation of SSU-rRNA from tricistronic rRNA transcript (SSU-rRNA, 5.8S rRNA, LSU-rRNA)"/>
    <property type="evidence" value="ECO:0007669"/>
    <property type="project" value="TreeGrafter"/>
</dbReference>
<comment type="function">
    <text evidence="6">Component of the 90S pre-ribosome involved in the maturation of rRNAs. Required for early cleavages of the pre-RNAs in the 40S ribosomal subunit maturation pathway.</text>
</comment>
<keyword evidence="9" id="KW-1185">Reference proteome</keyword>
<keyword evidence="5 6" id="KW-0539">Nucleus</keyword>
<dbReference type="GO" id="GO:0030686">
    <property type="term" value="C:90S preribosome"/>
    <property type="evidence" value="ECO:0007669"/>
    <property type="project" value="TreeGrafter"/>
</dbReference>
<name>A0AAQ3T272_PASNO</name>
<feature type="compositionally biased region" description="Low complexity" evidence="7">
    <location>
        <begin position="8"/>
        <end position="21"/>
    </location>
</feature>